<dbReference type="EMBL" id="JABANO010015240">
    <property type="protein sequence ID" value="KAF4737221.1"/>
    <property type="molecule type" value="Genomic_DNA"/>
</dbReference>
<accession>A0A7J6SWL6</accession>
<dbReference type="Proteomes" id="UP000553632">
    <property type="component" value="Unassembled WGS sequence"/>
</dbReference>
<proteinExistence type="predicted"/>
<sequence length="112" mass="12313">MSVINAMALQEADHLGDKSLSIDIDEDLHFAHESECRDLPARDKLCCRAASFDGGARGGRKKDEPAKTAKVHSVVDRVPPALTPLQPSVLEALRSEYKLRAMPHSFFEVSGR</sequence>
<name>A0A7J6SWL6_PEROL</name>
<dbReference type="EMBL" id="JABANM010001359">
    <property type="protein sequence ID" value="KAF4754421.1"/>
    <property type="molecule type" value="Genomic_DNA"/>
</dbReference>
<evidence type="ECO:0000313" key="1">
    <source>
        <dbReference type="EMBL" id="KAF4737221.1"/>
    </source>
</evidence>
<evidence type="ECO:0000313" key="2">
    <source>
        <dbReference type="EMBL" id="KAF4754421.1"/>
    </source>
</evidence>
<keyword evidence="3" id="KW-1185">Reference proteome</keyword>
<evidence type="ECO:0000313" key="4">
    <source>
        <dbReference type="Proteomes" id="UP000574390"/>
    </source>
</evidence>
<organism evidence="1 3">
    <name type="scientific">Perkinsus olseni</name>
    <name type="common">Perkinsus atlanticus</name>
    <dbReference type="NCBI Taxonomy" id="32597"/>
    <lineage>
        <taxon>Eukaryota</taxon>
        <taxon>Sar</taxon>
        <taxon>Alveolata</taxon>
        <taxon>Perkinsozoa</taxon>
        <taxon>Perkinsea</taxon>
        <taxon>Perkinsida</taxon>
        <taxon>Perkinsidae</taxon>
        <taxon>Perkinsus</taxon>
    </lineage>
</organism>
<dbReference type="AlphaFoldDB" id="A0A7J6SWL6"/>
<protein>
    <submittedName>
        <fullName evidence="1">Uncharacterized protein</fullName>
    </submittedName>
</protein>
<gene>
    <name evidence="2" type="ORF">FOZ62_007914</name>
    <name evidence="1" type="ORF">FOZ63_006239</name>
</gene>
<dbReference type="Proteomes" id="UP000574390">
    <property type="component" value="Unassembled WGS sequence"/>
</dbReference>
<evidence type="ECO:0000313" key="3">
    <source>
        <dbReference type="Proteomes" id="UP000553632"/>
    </source>
</evidence>
<comment type="caution">
    <text evidence="1">The sequence shown here is derived from an EMBL/GenBank/DDBJ whole genome shotgun (WGS) entry which is preliminary data.</text>
</comment>
<reference evidence="3 4" key="1">
    <citation type="submission" date="2020-04" db="EMBL/GenBank/DDBJ databases">
        <title>Perkinsus olseni comparative genomics.</title>
        <authorList>
            <person name="Bogema D.R."/>
        </authorList>
    </citation>
    <scope>NUCLEOTIDE SEQUENCE [LARGE SCALE GENOMIC DNA]</scope>
    <source>
        <strain evidence="2">ATCC PRA-205</strain>
        <strain evidence="1 3">ATCC PRA-207</strain>
    </source>
</reference>